<evidence type="ECO:0000313" key="2">
    <source>
        <dbReference type="Proteomes" id="UP000305546"/>
    </source>
</evidence>
<dbReference type="EMBL" id="VDFW01000019">
    <property type="protein sequence ID" value="TNC23521.1"/>
    <property type="molecule type" value="Genomic_DNA"/>
</dbReference>
<sequence length="81" mass="8870">MHPGNVLTGPDGLVVIDPRPCHGDPAFDAVDWVLRSGRDFKEAVAALASTDRDRVRRWSRALAVLLTIRPSRANRPGTAVR</sequence>
<protein>
    <recommendedName>
        <fullName evidence="3">Aminoglycoside phosphotransferase domain-containing protein</fullName>
    </recommendedName>
</protein>
<comment type="caution">
    <text evidence="1">The sequence shown here is derived from an EMBL/GenBank/DDBJ whole genome shotgun (WGS) entry which is preliminary data.</text>
</comment>
<proteinExistence type="predicted"/>
<dbReference type="SUPFAM" id="SSF56112">
    <property type="entry name" value="Protein kinase-like (PK-like)"/>
    <property type="match status" value="1"/>
</dbReference>
<reference evidence="1 2" key="1">
    <citation type="submission" date="2019-06" db="EMBL/GenBank/DDBJ databases">
        <title>Amycolatopsis alkalitolerans sp. nov., isolated from Gastrodia elata Blume.</title>
        <authorList>
            <person name="Narsing Rao M.P."/>
            <person name="Li W.J."/>
        </authorList>
    </citation>
    <scope>NUCLEOTIDE SEQUENCE [LARGE SCALE GENOMIC DNA]</scope>
    <source>
        <strain evidence="1 2">SYSUP0005</strain>
    </source>
</reference>
<gene>
    <name evidence="1" type="ORF">FG385_21055</name>
</gene>
<evidence type="ECO:0000313" key="1">
    <source>
        <dbReference type="EMBL" id="TNC23521.1"/>
    </source>
</evidence>
<dbReference type="InterPro" id="IPR011009">
    <property type="entry name" value="Kinase-like_dom_sf"/>
</dbReference>
<organism evidence="1 2">
    <name type="scientific">Amycolatopsis alkalitolerans</name>
    <dbReference type="NCBI Taxonomy" id="2547244"/>
    <lineage>
        <taxon>Bacteria</taxon>
        <taxon>Bacillati</taxon>
        <taxon>Actinomycetota</taxon>
        <taxon>Actinomycetes</taxon>
        <taxon>Pseudonocardiales</taxon>
        <taxon>Pseudonocardiaceae</taxon>
        <taxon>Amycolatopsis</taxon>
    </lineage>
</organism>
<accession>A0A5C4LXG9</accession>
<keyword evidence="2" id="KW-1185">Reference proteome</keyword>
<dbReference type="Proteomes" id="UP000305546">
    <property type="component" value="Unassembled WGS sequence"/>
</dbReference>
<name>A0A5C4LXG9_9PSEU</name>
<dbReference type="OrthoDB" id="3638028at2"/>
<dbReference type="AlphaFoldDB" id="A0A5C4LXG9"/>
<evidence type="ECO:0008006" key="3">
    <source>
        <dbReference type="Google" id="ProtNLM"/>
    </source>
</evidence>